<dbReference type="Gene3D" id="3.40.50.880">
    <property type="match status" value="1"/>
</dbReference>
<evidence type="ECO:0000256" key="1">
    <source>
        <dbReference type="ARBA" id="ARBA00008542"/>
    </source>
</evidence>
<dbReference type="RefSeq" id="WP_379859192.1">
    <property type="nucleotide sequence ID" value="NZ_JBHZQA010000020.1"/>
</dbReference>
<comment type="caution">
    <text evidence="3">The sequence shown here is derived from an EMBL/GenBank/DDBJ whole genome shotgun (WGS) entry which is preliminary data.</text>
</comment>
<name>A0ABW6HQX5_9FLAO</name>
<dbReference type="CDD" id="cd03134">
    <property type="entry name" value="GATase1_PfpI_like"/>
    <property type="match status" value="1"/>
</dbReference>
<keyword evidence="3" id="KW-0315">Glutamine amidotransferase</keyword>
<evidence type="ECO:0000313" key="3">
    <source>
        <dbReference type="EMBL" id="MFE3849451.1"/>
    </source>
</evidence>
<dbReference type="PANTHER" id="PTHR42733:SF12">
    <property type="entry name" value="PROTEINASE"/>
    <property type="match status" value="1"/>
</dbReference>
<sequence>MEKRIAILATNGFEEVELSSPKEYLEKQGWKAEIVSPESGSIRSWASTEWGKDYKVDQELKNVKATDYDALVLPGGVINPDKLRTNENALAFIKDFFKAGKPVAAICHGPQILISADLVKGRKMTSYPSIKIDLMNAGAEWHDQEVVVDKGLVTSRNPDDLPAFNKKLVEEIKEGKYQ</sequence>
<dbReference type="InterPro" id="IPR006286">
    <property type="entry name" value="C56_PfpI-like"/>
</dbReference>
<evidence type="ECO:0000259" key="2">
    <source>
        <dbReference type="Pfam" id="PF01965"/>
    </source>
</evidence>
<accession>A0ABW6HQX5</accession>
<dbReference type="PANTHER" id="PTHR42733">
    <property type="entry name" value="DJ-1 PROTEIN"/>
    <property type="match status" value="1"/>
</dbReference>
<feature type="domain" description="DJ-1/PfpI" evidence="2">
    <location>
        <begin position="3"/>
        <end position="171"/>
    </location>
</feature>
<dbReference type="InterPro" id="IPR029062">
    <property type="entry name" value="Class_I_gatase-like"/>
</dbReference>
<dbReference type="PROSITE" id="PS51276">
    <property type="entry name" value="PEPTIDASE_C56_PFPI"/>
    <property type="match status" value="1"/>
</dbReference>
<evidence type="ECO:0000313" key="4">
    <source>
        <dbReference type="Proteomes" id="UP001600039"/>
    </source>
</evidence>
<dbReference type="NCBIfam" id="TIGR01382">
    <property type="entry name" value="PfpI"/>
    <property type="match status" value="1"/>
</dbReference>
<reference evidence="3 4" key="1">
    <citation type="submission" date="2024-06" db="EMBL/GenBank/DDBJ databases">
        <title>Flavobacterium spp. isolated from glacier.</title>
        <authorList>
            <person name="Han D."/>
        </authorList>
    </citation>
    <scope>NUCLEOTIDE SEQUENCE [LARGE SCALE GENOMIC DNA]</scope>
    <source>
        <strain evidence="3 4">LB3P45</strain>
    </source>
</reference>
<keyword evidence="4" id="KW-1185">Reference proteome</keyword>
<dbReference type="InterPro" id="IPR002818">
    <property type="entry name" value="DJ-1/PfpI"/>
</dbReference>
<proteinExistence type="inferred from homology"/>
<organism evidence="3 4">
    <name type="scientific">Flavobacterium fructosi</name>
    <dbReference type="NCBI Taxonomy" id="3230416"/>
    <lineage>
        <taxon>Bacteria</taxon>
        <taxon>Pseudomonadati</taxon>
        <taxon>Bacteroidota</taxon>
        <taxon>Flavobacteriia</taxon>
        <taxon>Flavobacteriales</taxon>
        <taxon>Flavobacteriaceae</taxon>
        <taxon>Flavobacterium</taxon>
    </lineage>
</organism>
<dbReference type="Proteomes" id="UP001600039">
    <property type="component" value="Unassembled WGS sequence"/>
</dbReference>
<dbReference type="EMBL" id="JBHZQA010000020">
    <property type="protein sequence ID" value="MFE3849451.1"/>
    <property type="molecule type" value="Genomic_DNA"/>
</dbReference>
<comment type="similarity">
    <text evidence="1">Belongs to the peptidase C56 family.</text>
</comment>
<protein>
    <submittedName>
        <fullName evidence="3">Type 1 glutamine amidotransferase domain-containing protein</fullName>
    </submittedName>
</protein>
<dbReference type="SUPFAM" id="SSF52317">
    <property type="entry name" value="Class I glutamine amidotransferase-like"/>
    <property type="match status" value="1"/>
</dbReference>
<dbReference type="Pfam" id="PF01965">
    <property type="entry name" value="DJ-1_PfpI"/>
    <property type="match status" value="1"/>
</dbReference>
<gene>
    <name evidence="3" type="ORF">ACFX5D_15945</name>
</gene>